<evidence type="ECO:0000313" key="3">
    <source>
        <dbReference type="EMBL" id="KEQ24149.1"/>
    </source>
</evidence>
<dbReference type="Pfam" id="PF13508">
    <property type="entry name" value="Acetyltransf_7"/>
    <property type="match status" value="1"/>
</dbReference>
<comment type="caution">
    <text evidence="3">The sequence shown here is derived from an EMBL/GenBank/DDBJ whole genome shotgun (WGS) entry which is preliminary data.</text>
</comment>
<dbReference type="Gene3D" id="3.40.630.30">
    <property type="match status" value="1"/>
</dbReference>
<dbReference type="Pfam" id="PF14268">
    <property type="entry name" value="YoaP"/>
    <property type="match status" value="1"/>
</dbReference>
<dbReference type="InterPro" id="IPR000182">
    <property type="entry name" value="GNAT_dom"/>
</dbReference>
<evidence type="ECO:0000313" key="4">
    <source>
        <dbReference type="Proteomes" id="UP000028123"/>
    </source>
</evidence>
<gene>
    <name evidence="3" type="ORF">ET33_10630</name>
</gene>
<feature type="domain" description="YoaP-like" evidence="2">
    <location>
        <begin position="202"/>
        <end position="245"/>
    </location>
</feature>
<accession>A0A081P0C6</accession>
<keyword evidence="3" id="KW-0808">Transferase</keyword>
<organism evidence="3 4">
    <name type="scientific">Paenibacillus tyrfis</name>
    <dbReference type="NCBI Taxonomy" id="1501230"/>
    <lineage>
        <taxon>Bacteria</taxon>
        <taxon>Bacillati</taxon>
        <taxon>Bacillota</taxon>
        <taxon>Bacilli</taxon>
        <taxon>Bacillales</taxon>
        <taxon>Paenibacillaceae</taxon>
        <taxon>Paenibacillus</taxon>
    </lineage>
</organism>
<reference evidence="3 4" key="1">
    <citation type="submission" date="2014-06" db="EMBL/GenBank/DDBJ databases">
        <title>Draft genome sequence of Paenibacillus sp. MSt1.</title>
        <authorList>
            <person name="Aw Y.K."/>
            <person name="Ong K.S."/>
            <person name="Gan H.M."/>
            <person name="Lee S.M."/>
        </authorList>
    </citation>
    <scope>NUCLEOTIDE SEQUENCE [LARGE SCALE GENOMIC DNA]</scope>
    <source>
        <strain evidence="3 4">MSt1</strain>
    </source>
</reference>
<keyword evidence="4" id="KW-1185">Reference proteome</keyword>
<proteinExistence type="predicted"/>
<dbReference type="InterPro" id="IPR025685">
    <property type="entry name" value="YoaP-like_dom"/>
</dbReference>
<evidence type="ECO:0000259" key="2">
    <source>
        <dbReference type="Pfam" id="PF14268"/>
    </source>
</evidence>
<evidence type="ECO:0000259" key="1">
    <source>
        <dbReference type="Pfam" id="PF13508"/>
    </source>
</evidence>
<sequence>MSIVQVTSDNIAREHICCAMSDKKTQHGVSLKKEWLACRFQEGLVFKKLDAKGKVFIEYLPAENAWVPIDAPNYTFINCFWVSGSYKGQGYGAQLLQECIRDSEGKAGIVAVSSHKKRPYLSEKSYYVKHGFEVCDTAPPYFELLVKRFDPDTPLPRFKESAKQQTVADGDGLVVLYTDQCPFTDHYTGEELDAIERAYGIPVKRVKLTTKEQAQNAPSAFTTYSAFYNERFVTHEILTKAKFDKLWNTLGEAQG</sequence>
<dbReference type="AlphaFoldDB" id="A0A081P0C6"/>
<dbReference type="GO" id="GO:0016747">
    <property type="term" value="F:acyltransferase activity, transferring groups other than amino-acyl groups"/>
    <property type="evidence" value="ECO:0007669"/>
    <property type="project" value="InterPro"/>
</dbReference>
<protein>
    <submittedName>
        <fullName evidence="3">Acetyltransferase</fullName>
    </submittedName>
</protein>
<dbReference type="OrthoDB" id="3172674at2"/>
<dbReference type="eggNOG" id="COG1246">
    <property type="taxonomic scope" value="Bacteria"/>
</dbReference>
<dbReference type="SUPFAM" id="SSF55729">
    <property type="entry name" value="Acyl-CoA N-acyltransferases (Nat)"/>
    <property type="match status" value="1"/>
</dbReference>
<dbReference type="EMBL" id="JNVM01000017">
    <property type="protein sequence ID" value="KEQ24149.1"/>
    <property type="molecule type" value="Genomic_DNA"/>
</dbReference>
<dbReference type="CDD" id="cd04301">
    <property type="entry name" value="NAT_SF"/>
    <property type="match status" value="1"/>
</dbReference>
<dbReference type="Proteomes" id="UP000028123">
    <property type="component" value="Unassembled WGS sequence"/>
</dbReference>
<name>A0A081P0C6_9BACL</name>
<dbReference type="InterPro" id="IPR016181">
    <property type="entry name" value="Acyl_CoA_acyltransferase"/>
</dbReference>
<feature type="domain" description="N-acetyltransferase" evidence="1">
    <location>
        <begin position="76"/>
        <end position="133"/>
    </location>
</feature>